<name>A0A3Q0IY84_DIACI</name>
<dbReference type="CDD" id="cd09076">
    <property type="entry name" value="L1-EN"/>
    <property type="match status" value="1"/>
</dbReference>
<evidence type="ECO:0000313" key="2">
    <source>
        <dbReference type="Proteomes" id="UP000079169"/>
    </source>
</evidence>
<organism evidence="2 3">
    <name type="scientific">Diaphorina citri</name>
    <name type="common">Asian citrus psyllid</name>
    <dbReference type="NCBI Taxonomy" id="121845"/>
    <lineage>
        <taxon>Eukaryota</taxon>
        <taxon>Metazoa</taxon>
        <taxon>Ecdysozoa</taxon>
        <taxon>Arthropoda</taxon>
        <taxon>Hexapoda</taxon>
        <taxon>Insecta</taxon>
        <taxon>Pterygota</taxon>
        <taxon>Neoptera</taxon>
        <taxon>Paraneoptera</taxon>
        <taxon>Hemiptera</taxon>
        <taxon>Sternorrhyncha</taxon>
        <taxon>Psylloidea</taxon>
        <taxon>Psyllidae</taxon>
        <taxon>Diaphorininae</taxon>
        <taxon>Diaphorina</taxon>
    </lineage>
</organism>
<dbReference type="SUPFAM" id="SSF56219">
    <property type="entry name" value="DNase I-like"/>
    <property type="match status" value="1"/>
</dbReference>
<dbReference type="AlphaFoldDB" id="A0A3Q0IY84"/>
<dbReference type="KEGG" id="dci:103511676"/>
<dbReference type="PaxDb" id="121845-A0A3Q0IY84"/>
<keyword evidence="2" id="KW-1185">Reference proteome</keyword>
<reference evidence="3" key="1">
    <citation type="submission" date="2025-08" db="UniProtKB">
        <authorList>
            <consortium name="RefSeq"/>
        </authorList>
    </citation>
    <scope>IDENTIFICATION</scope>
</reference>
<dbReference type="PANTHER" id="PTHR23227:SF67">
    <property type="entry name" value="CRANIOFACIAL DEVELOPMENT PROTEIN 2-LIKE"/>
    <property type="match status" value="1"/>
</dbReference>
<dbReference type="GeneID" id="103511676"/>
<evidence type="ECO:0000259" key="1">
    <source>
        <dbReference type="Pfam" id="PF03372"/>
    </source>
</evidence>
<gene>
    <name evidence="3" type="primary">LOC103511676</name>
</gene>
<sequence length="496" mass="57862">MSASTTKSSGSKIGPQSDFREVHVLDQVTHKDKKNNVLKIGTWNTRGLRREGKIENLILEMKRLSMEIVGISEIKWNDQGDYWLDNHRVIYSGDEEGIAGVGVVLNKEWGRRVQSIVLLSSRVILVKLFFNDKQNIAIVQAYLPTSGHCEEHVDQVYDQIDEALELVNSKDILIILGDWNASVGEGKVHGITGDYGYGRKNDRGQRLIDYCNGRGFIITNTLFQQPMSRRYTWTKPGRKEKYQIDYIITRRNQQKNVLQSKTYPGADINSDHNLLFMKMRLQGRKQFKPPNKKQQLNLSKLQEPDTKKKFQESVKTIVHNIETNHIPTDINGKWVLLKEAIINAANNTIEKNKETPRKPWITEEVIALIEERRRYKNCQDIEGRIKYKYYKNLVNREAKKAKENWLQNLCEEIEFLLGNGKLEKAYNLIKKYFGKRRMMGNSIEDENKKLLVDDNEIVNRWKTYIEKLYRDEDELNDLDEENQPELAENKTKMLIA</sequence>
<dbReference type="RefSeq" id="XP_026681174.1">
    <property type="nucleotide sequence ID" value="XM_026825373.1"/>
</dbReference>
<dbReference type="InterPro" id="IPR027124">
    <property type="entry name" value="Swc5/CFDP1/2"/>
</dbReference>
<protein>
    <submittedName>
        <fullName evidence="3">Craniofacial development protein 2-like</fullName>
    </submittedName>
</protein>
<dbReference type="InterPro" id="IPR005135">
    <property type="entry name" value="Endo/exonuclease/phosphatase"/>
</dbReference>
<dbReference type="Proteomes" id="UP000079169">
    <property type="component" value="Unplaced"/>
</dbReference>
<dbReference type="GO" id="GO:0003824">
    <property type="term" value="F:catalytic activity"/>
    <property type="evidence" value="ECO:0007669"/>
    <property type="project" value="InterPro"/>
</dbReference>
<dbReference type="PANTHER" id="PTHR23227">
    <property type="entry name" value="BUCENTAUR RELATED"/>
    <property type="match status" value="1"/>
</dbReference>
<evidence type="ECO:0000313" key="3">
    <source>
        <dbReference type="RefSeq" id="XP_026681174.1"/>
    </source>
</evidence>
<dbReference type="InterPro" id="IPR036691">
    <property type="entry name" value="Endo/exonu/phosph_ase_sf"/>
</dbReference>
<feature type="domain" description="Endonuclease/exonuclease/phosphatase" evidence="1">
    <location>
        <begin position="41"/>
        <end position="254"/>
    </location>
</feature>
<proteinExistence type="predicted"/>
<accession>A0A3Q0IY84</accession>
<dbReference type="STRING" id="121845.A0A3Q0IY84"/>
<dbReference type="Pfam" id="PF03372">
    <property type="entry name" value="Exo_endo_phos"/>
    <property type="match status" value="1"/>
</dbReference>
<dbReference type="Gene3D" id="3.60.10.10">
    <property type="entry name" value="Endonuclease/exonuclease/phosphatase"/>
    <property type="match status" value="1"/>
</dbReference>